<gene>
    <name evidence="3" type="ORF">F2P81_000883</name>
</gene>
<feature type="compositionally biased region" description="Basic and acidic residues" evidence="1">
    <location>
        <begin position="59"/>
        <end position="72"/>
    </location>
</feature>
<feature type="chain" id="PRO_5025462740" evidence="2">
    <location>
        <begin position="25"/>
        <end position="135"/>
    </location>
</feature>
<evidence type="ECO:0000313" key="3">
    <source>
        <dbReference type="EMBL" id="KAF0047250.1"/>
    </source>
</evidence>
<reference evidence="3 4" key="1">
    <citation type="submission" date="2019-06" db="EMBL/GenBank/DDBJ databases">
        <title>Draft genomes of female and male turbot (Scophthalmus maximus).</title>
        <authorList>
            <person name="Xu H."/>
            <person name="Xu X.-W."/>
            <person name="Shao C."/>
            <person name="Chen S."/>
        </authorList>
    </citation>
    <scope>NUCLEOTIDE SEQUENCE [LARGE SCALE GENOMIC DNA]</scope>
    <source>
        <strain evidence="3">Ysfricsl-2016a</strain>
        <tissue evidence="3">Blood</tissue>
    </source>
</reference>
<feature type="compositionally biased region" description="Polar residues" evidence="1">
    <location>
        <begin position="40"/>
        <end position="49"/>
    </location>
</feature>
<keyword evidence="2" id="KW-0732">Signal</keyword>
<proteinExistence type="predicted"/>
<feature type="signal peptide" evidence="2">
    <location>
        <begin position="1"/>
        <end position="24"/>
    </location>
</feature>
<name>A0A6A4TUC7_SCOMX</name>
<protein>
    <submittedName>
        <fullName evidence="3">Uncharacterized protein</fullName>
    </submittedName>
</protein>
<accession>A0A6A4TUC7</accession>
<dbReference type="AlphaFoldDB" id="A0A6A4TUC7"/>
<comment type="caution">
    <text evidence="3">The sequence shown here is derived from an EMBL/GenBank/DDBJ whole genome shotgun (WGS) entry which is preliminary data.</text>
</comment>
<feature type="region of interest" description="Disordered" evidence="1">
    <location>
        <begin position="40"/>
        <end position="85"/>
    </location>
</feature>
<evidence type="ECO:0000256" key="2">
    <source>
        <dbReference type="SAM" id="SignalP"/>
    </source>
</evidence>
<evidence type="ECO:0000313" key="4">
    <source>
        <dbReference type="Proteomes" id="UP000438429"/>
    </source>
</evidence>
<dbReference type="Proteomes" id="UP000438429">
    <property type="component" value="Unassembled WGS sequence"/>
</dbReference>
<evidence type="ECO:0000256" key="1">
    <source>
        <dbReference type="SAM" id="MobiDB-lite"/>
    </source>
</evidence>
<dbReference type="EMBL" id="VEVO01000001">
    <property type="protein sequence ID" value="KAF0047250.1"/>
    <property type="molecule type" value="Genomic_DNA"/>
</dbReference>
<sequence length="135" mass="13756">MTVTIHLVVLFVLAVLTGSSQTRGQSSVAPPVFITQSAFQSHANTSASPDLTEDPGNEVPKRTRDPASRDETMTITGTKGSVDPENVTNAVFETGLLSMSSAAAATPPRADAAVVASAHTGAASSPGNTVPCVCF</sequence>
<organism evidence="3 4">
    <name type="scientific">Scophthalmus maximus</name>
    <name type="common">Turbot</name>
    <name type="synonym">Psetta maxima</name>
    <dbReference type="NCBI Taxonomy" id="52904"/>
    <lineage>
        <taxon>Eukaryota</taxon>
        <taxon>Metazoa</taxon>
        <taxon>Chordata</taxon>
        <taxon>Craniata</taxon>
        <taxon>Vertebrata</taxon>
        <taxon>Euteleostomi</taxon>
        <taxon>Actinopterygii</taxon>
        <taxon>Neopterygii</taxon>
        <taxon>Teleostei</taxon>
        <taxon>Neoteleostei</taxon>
        <taxon>Acanthomorphata</taxon>
        <taxon>Carangaria</taxon>
        <taxon>Pleuronectiformes</taxon>
        <taxon>Pleuronectoidei</taxon>
        <taxon>Scophthalmidae</taxon>
        <taxon>Scophthalmus</taxon>
    </lineage>
</organism>